<gene>
    <name evidence="6" type="ORF">SAMN05216552_105911</name>
</gene>
<dbReference type="GO" id="GO:0005576">
    <property type="term" value="C:extracellular region"/>
    <property type="evidence" value="ECO:0007669"/>
    <property type="project" value="UniProtKB-SubCell"/>
</dbReference>
<dbReference type="PANTHER" id="PTHR38340">
    <property type="entry name" value="S-LAYER PROTEIN"/>
    <property type="match status" value="1"/>
</dbReference>
<dbReference type="InterPro" id="IPR032812">
    <property type="entry name" value="SbsA_Ig"/>
</dbReference>
<dbReference type="PANTHER" id="PTHR38340:SF1">
    <property type="entry name" value="S-LAYER PROTEIN"/>
    <property type="match status" value="1"/>
</dbReference>
<dbReference type="PRINTS" id="PR00313">
    <property type="entry name" value="CABNDNGRPT"/>
</dbReference>
<keyword evidence="3" id="KW-0732">Signal</keyword>
<feature type="region of interest" description="Disordered" evidence="4">
    <location>
        <begin position="778"/>
        <end position="806"/>
    </location>
</feature>
<name>A0A1I7M578_9BURK</name>
<feature type="compositionally biased region" description="Acidic residues" evidence="4">
    <location>
        <begin position="459"/>
        <end position="468"/>
    </location>
</feature>
<evidence type="ECO:0000256" key="2">
    <source>
        <dbReference type="ARBA" id="ARBA00022525"/>
    </source>
</evidence>
<feature type="region of interest" description="Disordered" evidence="4">
    <location>
        <begin position="1063"/>
        <end position="1096"/>
    </location>
</feature>
<evidence type="ECO:0000313" key="6">
    <source>
        <dbReference type="EMBL" id="SFV17092.1"/>
    </source>
</evidence>
<dbReference type="EMBL" id="FPBO01000059">
    <property type="protein sequence ID" value="SFV17092.1"/>
    <property type="molecule type" value="Genomic_DNA"/>
</dbReference>
<dbReference type="STRING" id="1035707.SAMN05216552_105911"/>
<dbReference type="PROSITE" id="PS00330">
    <property type="entry name" value="HEMOLYSIN_CALCIUM"/>
    <property type="match status" value="17"/>
</dbReference>
<feature type="region of interest" description="Disordered" evidence="4">
    <location>
        <begin position="142"/>
        <end position="180"/>
    </location>
</feature>
<dbReference type="InterPro" id="IPR050557">
    <property type="entry name" value="RTX_toxin/Mannuronan_C5-epim"/>
</dbReference>
<dbReference type="SUPFAM" id="SSF51120">
    <property type="entry name" value="beta-Roll"/>
    <property type="match status" value="13"/>
</dbReference>
<feature type="compositionally biased region" description="Acidic residues" evidence="4">
    <location>
        <begin position="171"/>
        <end position="180"/>
    </location>
</feature>
<proteinExistence type="predicted"/>
<sequence>MSTVPTLVSYSPSYYATGVAVDANIVLRFSGEIQAGSGNLIVRDNASRIVTQESIGTSPRITISGATLTLDLPANLAYSSRYTVDIPYGLVKDLAGSPVGYWFEIHFQTEYSTAPVTLLGSGGADLLEGGLADDVLEGGGGDDSLGGYHGNDTLRGGLGDDNLDGGKGDDSLDGGDGDDELADSDGHNFLCGGAGNDSFYTYMAYSQHSVLDGGAGNDYFHSNGQDTIEGGAGNDTISLSDEYAAGGSAVVSGGDGEDRIEVEFYSAANTSVIASGGGGVDTFLLPRRGNGDDMYVVTDFQAGAGGDLIDLWMIMLWSDARGNPFRPGGYMRLTQDGADTLVQELKYASATEFYTVARLAGVRMEQVTAANFVGGLDPAGTSKGMTVYGTAGNDRLLGYVADDTLYGLQGFDTLDGQDGNDLLDGGTGLAQDAGDELWGGEGNDSLLGGNGSDTMRGEEGDDVLEGGADDDFLEEQYGNNILRGGAGNDTLSSTAIGAGLYEGDDGADSITGGYGNDTLSGGAGNDSLNIRTSGGQQASHTVQVFGGEGDDLIQSWLYTEPVRISANGGAGADLFVFKGVNMVLDYTITDFSAAEGDRIDLRGALPSNSSNPFGPTGYLAASQDGNDMSVWLDRDGAAGAQYAMTRMLTLKGVSLSSLSAATFVGNFTPVLSVGRVLDGTPGNDVLQGAFLNDIIKGGDGADTIYGGKGDDIIDGGDETLAGTGDQLYGEAGNDALNGGAGKDYLTGADGNDTLSGGNGDDQLTDTLGDNVLLGGAGDDALSSGGEEAASHDNLRGASRLEGGEGNDTLTTYQGDDTLIGGTGDDTFFIAGNYSLIDNAITLQGGDGNDVIQFRGSNRTGINTSINATGGAGTDTYQFAALQMTVVISDFVAGNGGDVLDVVALMESSAFRPPSGNPFGALGYLRLQQSGADALVQYDRDGAAGSSYSYANMLTLRGVTATNLTVANFTQGISPSGSNDGLMLLGSGAKDKLTGGLLNDTIVGNGEADVLAGGPGNDQVEGGEGNDFLLGDDEISYSGENDVLLGGAGDDVLLGNFGNDTLSGDDGNDRLSGQAGDDQLSGGAGSDDLYDDSGNNALDGGGGDDYLSAGAGDDTIVGGAGNDSVNIWTGYGGSGVLNTVVVDCGDGDDIVTYNRHYERASTVRVTGGAGSDTYVLGGTKSSGTFIVADFAVGAGGDRIDVLKLLGTAYEGPNPFVAGGLLKLVQRGADTVLRYDFDGTGVAPHQDLMVLQGVSSANLTGENFVGHLSPDGASTGMTLAGGAAGDSLSGGFLDDTMNGGDGVDYLSGNAGDDMIYGDAGNDYLRGDKGNDVLAGGAGDDDLSGGVGDDRLDGGSGNDGLSDFGGSNVLSGGAGNDKLDVDGYGGSSLFGGDGNDTLFAGNGTDTLDGGAGDDVLSVLSYGGAAPMHAVVVVGGEGEDHIAVQYISALTLAVTASGGGGRDTFNVGTGSPYEVSDFVAGDQGDRIGIKDLFGWPGPVNPFMEGKLGLVQSGADTLLRFDGGGNVQTTGVTVLVLRNVLASTLTARNFVEGVDPRGITAARDIAGDGWIDMLAGGALDDVLSGGGGADLMYGGGGNDRMSGDEGSDLMYGNDGVDTAVFSGNVAGYRLTYNGGSGDWRGVSVQDLDPGNGDNGRDGLLGFEVLQFADRQLNLATFGALRYIASHADLINLYKDSPDGGLQHYIEYGFQEGRAVTFDPAVYLANYADLRALYSGDLDAATRHYINFGYKEGRSANADGDDAFAGTAGADTLRGYGGNDTLTGHAGNDVLDGGAGIDTAMFGGAVVGYKLGYAGGVVTVRDTDLANGDEGTDTLSGVERLRFADKLLDLGGFNALNYLASYGDLINVFKADANAALGHYISNGFQEGRGANFDAAWYLTHNADLGVAFGGDLAAVTRHYITDGYKEGRAAHLSGSADVDLLRAGAGDDVLTGNGGNDALQGGAGTDTAMFGGAASGYKLGYAGGVVTVRDTDLANGDEGTDTLSGVERLRFADKLLDLGGFNALNYLASYGDLINVFKTDANAALGHYISNGFQEGRGANFDAAWYLAHNADLGVAFGGDLAAVTRHYITDGYKEGRAAHLNGSADADLLRAGAGDDVLTGNGGNDALHGGAGMDTAMFGGAVAGYKLGYAGGVVTVQDTDLANGDEGTDTLSGVERLRFADKLLDLGGFNALTYVASYGDLIGVFKTDANAALGHYISNGFQEGRGASFDAAWYLARYADLGAAFGGDLAAATRHYITDGYKEGRAAHLNGSGGADLLRAGAGDDVLTGNGGNDALHGGAGTDTAMFGGAVAGYKLSYAGGVVTVWDTDLANGDEGTDTLSGVERLRFADKLLDLGGFNALSYVASYGDLIGVFKTDANAALGHYISNGFQEGRGASFDAAWYLARYADLGAAFGGDLAAVTRHYITDGYKEGRAAQLNGSAGTDLLRAGAGNDMLNGYAGNDNLFGNAGNDTLAGGLGGDTLTGGAGGDSFVFDSAPGGENIDTLVDFSSGTDVIVLDDDIFTAFGAVQSTALAVTAFVAGTAALDADDRIIYDQASGKLYYDSDGSGALAQQQIALIGTASHPALSAGSMLIRD</sequence>
<dbReference type="Pfam" id="PF00353">
    <property type="entry name" value="HemolysinCabind"/>
    <property type="match status" value="24"/>
</dbReference>
<dbReference type="NCBIfam" id="TIGR03661">
    <property type="entry name" value="T1SS_VCA0849"/>
    <property type="match status" value="2"/>
</dbReference>
<dbReference type="InterPro" id="IPR018511">
    <property type="entry name" value="Hemolysin-typ_Ca-bd_CS"/>
</dbReference>
<accession>A0A1I7M578</accession>
<dbReference type="Gene3D" id="2.150.10.10">
    <property type="entry name" value="Serralysin-like metalloprotease, C-terminal"/>
    <property type="match status" value="19"/>
</dbReference>
<dbReference type="GO" id="GO:0005509">
    <property type="term" value="F:calcium ion binding"/>
    <property type="evidence" value="ECO:0007669"/>
    <property type="project" value="InterPro"/>
</dbReference>
<dbReference type="Pfam" id="PF13205">
    <property type="entry name" value="Big_5"/>
    <property type="match status" value="1"/>
</dbReference>
<feature type="region of interest" description="Disordered" evidence="4">
    <location>
        <begin position="1333"/>
        <end position="1356"/>
    </location>
</feature>
<dbReference type="InterPro" id="IPR019960">
    <property type="entry name" value="T1SS_VCA0849"/>
</dbReference>
<evidence type="ECO:0000256" key="1">
    <source>
        <dbReference type="ARBA" id="ARBA00004613"/>
    </source>
</evidence>
<dbReference type="InterPro" id="IPR001343">
    <property type="entry name" value="Hemolysn_Ca-bd"/>
</dbReference>
<dbReference type="RefSeq" id="WP_177307779.1">
    <property type="nucleotide sequence ID" value="NZ_FPBO01000059.1"/>
</dbReference>
<evidence type="ECO:0000313" key="7">
    <source>
        <dbReference type="Proteomes" id="UP000199391"/>
    </source>
</evidence>
<keyword evidence="2" id="KW-0964">Secreted</keyword>
<reference evidence="7" key="1">
    <citation type="submission" date="2016-10" db="EMBL/GenBank/DDBJ databases">
        <authorList>
            <person name="Varghese N."/>
            <person name="Submissions S."/>
        </authorList>
    </citation>
    <scope>NUCLEOTIDE SEQUENCE [LARGE SCALE GENOMIC DNA]</scope>
    <source>
        <strain evidence="7">CGMCC 1.11014</strain>
    </source>
</reference>
<dbReference type="Proteomes" id="UP000199391">
    <property type="component" value="Unassembled WGS sequence"/>
</dbReference>
<feature type="domain" description="SbsA Ig-like" evidence="5">
    <location>
        <begin position="3"/>
        <end position="109"/>
    </location>
</feature>
<evidence type="ECO:0000259" key="5">
    <source>
        <dbReference type="Pfam" id="PF13205"/>
    </source>
</evidence>
<keyword evidence="7" id="KW-1185">Reference proteome</keyword>
<comment type="subcellular location">
    <subcellularLocation>
        <location evidence="1">Secreted</location>
    </subcellularLocation>
</comment>
<dbReference type="InterPro" id="IPR011049">
    <property type="entry name" value="Serralysin-like_metalloprot_C"/>
</dbReference>
<organism evidence="6 7">
    <name type="scientific">Pseudoduganella namucuonensis</name>
    <dbReference type="NCBI Taxonomy" id="1035707"/>
    <lineage>
        <taxon>Bacteria</taxon>
        <taxon>Pseudomonadati</taxon>
        <taxon>Pseudomonadota</taxon>
        <taxon>Betaproteobacteria</taxon>
        <taxon>Burkholderiales</taxon>
        <taxon>Oxalobacteraceae</taxon>
        <taxon>Telluria group</taxon>
        <taxon>Pseudoduganella</taxon>
    </lineage>
</organism>
<evidence type="ECO:0000256" key="4">
    <source>
        <dbReference type="SAM" id="MobiDB-lite"/>
    </source>
</evidence>
<evidence type="ECO:0000256" key="3">
    <source>
        <dbReference type="ARBA" id="ARBA00022729"/>
    </source>
</evidence>
<protein>
    <submittedName>
        <fullName evidence="6">Type I secretion C-terminal target domain (VC_A0849 subclass)</fullName>
    </submittedName>
</protein>
<feature type="region of interest" description="Disordered" evidence="4">
    <location>
        <begin position="433"/>
        <end position="468"/>
    </location>
</feature>